<reference evidence="2" key="1">
    <citation type="submission" date="2020-03" db="EMBL/GenBank/DDBJ databases">
        <title>The deep terrestrial virosphere.</title>
        <authorList>
            <person name="Holmfeldt K."/>
            <person name="Nilsson E."/>
            <person name="Simone D."/>
            <person name="Lopez-Fernandez M."/>
            <person name="Wu X."/>
            <person name="de Brujin I."/>
            <person name="Lundin D."/>
            <person name="Andersson A."/>
            <person name="Bertilsson S."/>
            <person name="Dopson M."/>
        </authorList>
    </citation>
    <scope>NUCLEOTIDE SEQUENCE</scope>
    <source>
        <strain evidence="2">MM415A03117</strain>
    </source>
</reference>
<feature type="region of interest" description="Disordered" evidence="1">
    <location>
        <begin position="1"/>
        <end position="31"/>
    </location>
</feature>
<proteinExistence type="predicted"/>
<accession>A0A6M3JR84</accession>
<dbReference type="EMBL" id="MT141887">
    <property type="protein sequence ID" value="QJA71631.1"/>
    <property type="molecule type" value="Genomic_DNA"/>
</dbReference>
<organism evidence="2">
    <name type="scientific">viral metagenome</name>
    <dbReference type="NCBI Taxonomy" id="1070528"/>
    <lineage>
        <taxon>unclassified sequences</taxon>
        <taxon>metagenomes</taxon>
        <taxon>organismal metagenomes</taxon>
    </lineage>
</organism>
<sequence>MPTEKRQKKQDALLSQSKSERDPHGVLINKSFTRKTLDKDKIKKRLKVKFGQSM</sequence>
<gene>
    <name evidence="2" type="ORF">MM415A03117_0009</name>
</gene>
<name>A0A6M3JR84_9ZZZZ</name>
<dbReference type="AlphaFoldDB" id="A0A6M3JR84"/>
<protein>
    <submittedName>
        <fullName evidence="2">Uncharacterized protein</fullName>
    </submittedName>
</protein>
<evidence type="ECO:0000256" key="1">
    <source>
        <dbReference type="SAM" id="MobiDB-lite"/>
    </source>
</evidence>
<evidence type="ECO:0000313" key="2">
    <source>
        <dbReference type="EMBL" id="QJA71631.1"/>
    </source>
</evidence>